<accession>A0A8J4H8D7</accession>
<organism evidence="2">
    <name type="scientific">Acidicaldus sp</name>
    <dbReference type="NCBI Taxonomy" id="1872105"/>
    <lineage>
        <taxon>Bacteria</taxon>
        <taxon>Pseudomonadati</taxon>
        <taxon>Pseudomonadota</taxon>
        <taxon>Alphaproteobacteria</taxon>
        <taxon>Acetobacterales</taxon>
        <taxon>Acetobacteraceae</taxon>
        <taxon>Acidicaldus</taxon>
    </lineage>
</organism>
<dbReference type="InterPro" id="IPR036514">
    <property type="entry name" value="SGNH_hydro_sf"/>
</dbReference>
<reference evidence="2" key="1">
    <citation type="journal article" date="2020" name="mSystems">
        <title>Genome- and Community-Level Interaction Insights into Carbon Utilization and Element Cycling Functions of Hydrothermarchaeota in Hydrothermal Sediment.</title>
        <authorList>
            <person name="Zhou Z."/>
            <person name="Liu Y."/>
            <person name="Xu W."/>
            <person name="Pan J."/>
            <person name="Luo Z.H."/>
            <person name="Li M."/>
        </authorList>
    </citation>
    <scope>NUCLEOTIDE SEQUENCE</scope>
    <source>
        <strain evidence="2">SpSt-997</strain>
    </source>
</reference>
<dbReference type="Pfam" id="PF25182">
    <property type="entry name" value="NonGDSL"/>
    <property type="match status" value="1"/>
</dbReference>
<dbReference type="GO" id="GO:0016788">
    <property type="term" value="F:hydrolase activity, acting on ester bonds"/>
    <property type="evidence" value="ECO:0007669"/>
    <property type="project" value="UniProtKB-ARBA"/>
</dbReference>
<sequence>MRQASRSRAFQALALAVLVALAARPLTAAPTPPAAPDLPVSARITLPAPDIDPAPPLAPAFCPAPAALTTAGLPLGAVRAALRPGGHLEILAVGSGSILGPPPGEVFDSFPYRLAQALKGAAPGAEIVLSLYGGRGLTAASLAATLDQMLAARPAQLVLWQTGTIEALRQLPPPALAHALDEGAARVRASGAALILIDPPYSRFLRMHADLAPYEAVLRGAATLPGVMLFPRFDLMRGWAKGGGIDLERVGRAERRAEARRLQACLGRALAQQVLSGVALAAPAMGPRLGR</sequence>
<evidence type="ECO:0000313" key="2">
    <source>
        <dbReference type="EMBL" id="HGC41807.1"/>
    </source>
</evidence>
<dbReference type="InterPro" id="IPR057572">
    <property type="entry name" value="NonGDSL"/>
</dbReference>
<dbReference type="AlphaFoldDB" id="A0A8J4H8D7"/>
<dbReference type="EMBL" id="DTQM01000020">
    <property type="protein sequence ID" value="HGC41807.1"/>
    <property type="molecule type" value="Genomic_DNA"/>
</dbReference>
<evidence type="ECO:0008006" key="3">
    <source>
        <dbReference type="Google" id="ProtNLM"/>
    </source>
</evidence>
<dbReference type="SUPFAM" id="SSF52266">
    <property type="entry name" value="SGNH hydrolase"/>
    <property type="match status" value="1"/>
</dbReference>
<dbReference type="Gene3D" id="3.40.50.1110">
    <property type="entry name" value="SGNH hydrolase"/>
    <property type="match status" value="1"/>
</dbReference>
<evidence type="ECO:0000256" key="1">
    <source>
        <dbReference type="SAM" id="SignalP"/>
    </source>
</evidence>
<protein>
    <recommendedName>
        <fullName evidence="3">SGNH/GDSL hydrolase family protein</fullName>
    </recommendedName>
</protein>
<name>A0A8J4H8D7_9PROT</name>
<feature type="chain" id="PRO_5035252308" description="SGNH/GDSL hydrolase family protein" evidence="1">
    <location>
        <begin position="29"/>
        <end position="291"/>
    </location>
</feature>
<gene>
    <name evidence="2" type="ORF">ENY07_01085</name>
</gene>
<feature type="signal peptide" evidence="1">
    <location>
        <begin position="1"/>
        <end position="28"/>
    </location>
</feature>
<keyword evidence="1" id="KW-0732">Signal</keyword>
<comment type="caution">
    <text evidence="2">The sequence shown here is derived from an EMBL/GenBank/DDBJ whole genome shotgun (WGS) entry which is preliminary data.</text>
</comment>
<proteinExistence type="predicted"/>